<dbReference type="GO" id="GO:0005774">
    <property type="term" value="C:vacuolar membrane"/>
    <property type="evidence" value="ECO:0007669"/>
    <property type="project" value="TreeGrafter"/>
</dbReference>
<protein>
    <recommendedName>
        <fullName evidence="10">WD40 repeat-like protein</fullName>
    </recommendedName>
</protein>
<feature type="repeat" description="WD" evidence="6">
    <location>
        <begin position="20"/>
        <end position="62"/>
    </location>
</feature>
<feature type="compositionally biased region" description="Polar residues" evidence="7">
    <location>
        <begin position="203"/>
        <end position="216"/>
    </location>
</feature>
<dbReference type="GO" id="GO:0016239">
    <property type="term" value="P:positive regulation of macroautophagy"/>
    <property type="evidence" value="ECO:0007669"/>
    <property type="project" value="TreeGrafter"/>
</dbReference>
<keyword evidence="5" id="KW-0862">Zinc</keyword>
<feature type="compositionally biased region" description="Basic residues" evidence="7">
    <location>
        <begin position="635"/>
        <end position="647"/>
    </location>
</feature>
<dbReference type="AlphaFoldDB" id="A0A9P7G954"/>
<feature type="compositionally biased region" description="Low complexity" evidence="7">
    <location>
        <begin position="604"/>
        <end position="621"/>
    </location>
</feature>
<feature type="compositionally biased region" description="Basic and acidic residues" evidence="7">
    <location>
        <begin position="692"/>
        <end position="701"/>
    </location>
</feature>
<keyword evidence="9" id="KW-1185">Reference proteome</keyword>
<name>A0A9P7G954_9AGAR</name>
<feature type="compositionally biased region" description="Basic and acidic residues" evidence="7">
    <location>
        <begin position="581"/>
        <end position="592"/>
    </location>
</feature>
<feature type="compositionally biased region" description="Polar residues" evidence="7">
    <location>
        <begin position="674"/>
        <end position="686"/>
    </location>
</feature>
<dbReference type="PROSITE" id="PS00678">
    <property type="entry name" value="WD_REPEATS_1"/>
    <property type="match status" value="1"/>
</dbReference>
<evidence type="ECO:0000256" key="5">
    <source>
        <dbReference type="ARBA" id="ARBA00022833"/>
    </source>
</evidence>
<evidence type="ECO:0000256" key="1">
    <source>
        <dbReference type="ARBA" id="ARBA00022574"/>
    </source>
</evidence>
<evidence type="ECO:0000313" key="9">
    <source>
        <dbReference type="Proteomes" id="UP000775547"/>
    </source>
</evidence>
<keyword evidence="2" id="KW-0479">Metal-binding</keyword>
<comment type="caution">
    <text evidence="8">The sequence shown here is derived from an EMBL/GenBank/DDBJ whole genome shotgun (WGS) entry which is preliminary data.</text>
</comment>
<feature type="region of interest" description="Disordered" evidence="7">
    <location>
        <begin position="203"/>
        <end position="236"/>
    </location>
</feature>
<reference evidence="8" key="1">
    <citation type="submission" date="2020-07" db="EMBL/GenBank/DDBJ databases">
        <authorList>
            <person name="Nieuwenhuis M."/>
            <person name="Van De Peppel L.J.J."/>
        </authorList>
    </citation>
    <scope>NUCLEOTIDE SEQUENCE</scope>
    <source>
        <strain evidence="8">AP01</strain>
        <tissue evidence="8">Mycelium</tissue>
    </source>
</reference>
<gene>
    <name evidence="8" type="ORF">DXG03_008363</name>
</gene>
<dbReference type="InterPro" id="IPR037590">
    <property type="entry name" value="WDR24"/>
</dbReference>
<feature type="compositionally biased region" description="Acidic residues" evidence="7">
    <location>
        <begin position="732"/>
        <end position="745"/>
    </location>
</feature>
<evidence type="ECO:0000256" key="2">
    <source>
        <dbReference type="ARBA" id="ARBA00022723"/>
    </source>
</evidence>
<dbReference type="Gene3D" id="2.130.10.10">
    <property type="entry name" value="YVTN repeat-like/Quinoprotein amine dehydrogenase"/>
    <property type="match status" value="1"/>
</dbReference>
<dbReference type="Proteomes" id="UP000775547">
    <property type="component" value="Unassembled WGS sequence"/>
</dbReference>
<evidence type="ECO:0000313" key="8">
    <source>
        <dbReference type="EMBL" id="KAG5644463.1"/>
    </source>
</evidence>
<reference evidence="8" key="2">
    <citation type="submission" date="2021-10" db="EMBL/GenBank/DDBJ databases">
        <title>Phylogenomics reveals ancestral predisposition of the termite-cultivated fungus Termitomyces towards a domesticated lifestyle.</title>
        <authorList>
            <person name="Auxier B."/>
            <person name="Grum-Grzhimaylo A."/>
            <person name="Cardenas M.E."/>
            <person name="Lodge J.D."/>
            <person name="Laessoe T."/>
            <person name="Pedersen O."/>
            <person name="Smith M.E."/>
            <person name="Kuyper T.W."/>
            <person name="Franco-Molano E.A."/>
            <person name="Baroni T.J."/>
            <person name="Aanen D.K."/>
        </authorList>
    </citation>
    <scope>NUCLEOTIDE SEQUENCE</scope>
    <source>
        <strain evidence="8">AP01</strain>
        <tissue evidence="8">Mycelium</tissue>
    </source>
</reference>
<dbReference type="InterPro" id="IPR019775">
    <property type="entry name" value="WD40_repeat_CS"/>
</dbReference>
<proteinExistence type="predicted"/>
<keyword evidence="1 6" id="KW-0853">WD repeat</keyword>
<accession>A0A9P7G954</accession>
<feature type="region of interest" description="Disordered" evidence="7">
    <location>
        <begin position="416"/>
        <end position="747"/>
    </location>
</feature>
<dbReference type="GO" id="GO:0061700">
    <property type="term" value="C:GATOR2 complex"/>
    <property type="evidence" value="ECO:0007669"/>
    <property type="project" value="TreeGrafter"/>
</dbReference>
<organism evidence="8 9">
    <name type="scientific">Asterophora parasitica</name>
    <dbReference type="NCBI Taxonomy" id="117018"/>
    <lineage>
        <taxon>Eukaryota</taxon>
        <taxon>Fungi</taxon>
        <taxon>Dikarya</taxon>
        <taxon>Basidiomycota</taxon>
        <taxon>Agaricomycotina</taxon>
        <taxon>Agaricomycetes</taxon>
        <taxon>Agaricomycetidae</taxon>
        <taxon>Agaricales</taxon>
        <taxon>Tricholomatineae</taxon>
        <taxon>Lyophyllaceae</taxon>
        <taxon>Asterophora</taxon>
    </lineage>
</organism>
<evidence type="ECO:0000256" key="7">
    <source>
        <dbReference type="SAM" id="MobiDB-lite"/>
    </source>
</evidence>
<feature type="repeat" description="WD" evidence="6">
    <location>
        <begin position="144"/>
        <end position="158"/>
    </location>
</feature>
<evidence type="ECO:0000256" key="6">
    <source>
        <dbReference type="PROSITE-ProRule" id="PRU00221"/>
    </source>
</evidence>
<keyword evidence="3" id="KW-0677">Repeat</keyword>
<sequence>MVRNDLLIPHPILTITERKSKDHLRSINALSVSHIVHHYCITGSADGDLRVWDLRDMSRSLMRIHHPTSVRSVVFSPSTWHPLHAVVGLDNGSIYRWDLKNGQRGLLDRLPVAHTASVTTLDWCNRSAPSSNPTETTGNGLGWLVSGGLDRCVKVWDLTGPGANARMPSKPSYTLHPSFPVRRVAWRPSYECELGVVSNVEFSSGSNPDLSQNNSVAAGGTGVSTEGDRHGADSRNAIGGDAVEIWDVRRGWIPKWSVTGSAGESGVTDLVFGDSDAIWTQNSSGTFSQIDLRHCTKPVDAITRTAATWEASGSLTFVTDVQTEWQIPYDDIHPDRRFLAEKQHLKMKALGDERFSPISQDLGTFSGETASDLEVFNRLARGYIFIGEDRPTICAVNARPLPNSTHVSAGTPTSYTFPASVSNPTQLRKTSPSHLATRSASASTSRKMTPASSNASSPRQNANALPSMTPRRPSVFSTRDNGDSDLSRRSSISMYRRPSIAAQGSLSPADKSGSLRHVGEGALDDSDSSSASESDGGDEAMQGGYSDEEDNAQALVSPGLLSARGIAAPSPLSRVAGQQRWTEDEAEERRELDDDNGDDDDSESSPSPRSTDSESSGPSRSIVRRKNSLRSASRPLKRRAEHFKSRSRSSTVASLAAAPPASPRCVVRQDSHSSIRTITAGETSFAGQEAEAGVKPDDTVRDAVGATHERHRSMPISDLTLDPPTARGENQDPGEEEQSEVDSAELTDRRIEMITADEKRFREIAWAALRDALERFADEGDIQMCAMLSVVAPNELKISKRRAGRFLESYIVGDDDIYLMWAMPKTNRIPGWLIHSGSDGAGRVLVLHVM</sequence>
<feature type="compositionally biased region" description="Acidic residues" evidence="7">
    <location>
        <begin position="593"/>
        <end position="603"/>
    </location>
</feature>
<dbReference type="PANTHER" id="PTHR46200">
    <property type="entry name" value="GATOR COMPLEX PROTEIN WDR24"/>
    <property type="match status" value="1"/>
</dbReference>
<feature type="compositionally biased region" description="Polar residues" evidence="7">
    <location>
        <begin position="416"/>
        <end position="434"/>
    </location>
</feature>
<dbReference type="OrthoDB" id="60955at2759"/>
<feature type="compositionally biased region" description="Low complexity" evidence="7">
    <location>
        <begin position="649"/>
        <end position="659"/>
    </location>
</feature>
<dbReference type="InterPro" id="IPR015943">
    <property type="entry name" value="WD40/YVTN_repeat-like_dom_sf"/>
</dbReference>
<dbReference type="EMBL" id="JABCKV010000069">
    <property type="protein sequence ID" value="KAG5644463.1"/>
    <property type="molecule type" value="Genomic_DNA"/>
</dbReference>
<feature type="compositionally biased region" description="Polar residues" evidence="7">
    <location>
        <begin position="450"/>
        <end position="466"/>
    </location>
</feature>
<dbReference type="GO" id="GO:0005829">
    <property type="term" value="C:cytosol"/>
    <property type="evidence" value="ECO:0007669"/>
    <property type="project" value="TreeGrafter"/>
</dbReference>
<evidence type="ECO:0000256" key="4">
    <source>
        <dbReference type="ARBA" id="ARBA00022771"/>
    </source>
</evidence>
<dbReference type="SUPFAM" id="SSF50978">
    <property type="entry name" value="WD40 repeat-like"/>
    <property type="match status" value="1"/>
</dbReference>
<feature type="compositionally biased region" description="Low complexity" evidence="7">
    <location>
        <begin position="436"/>
        <end position="446"/>
    </location>
</feature>
<evidence type="ECO:0000256" key="3">
    <source>
        <dbReference type="ARBA" id="ARBA00022737"/>
    </source>
</evidence>
<dbReference type="InterPro" id="IPR036322">
    <property type="entry name" value="WD40_repeat_dom_sf"/>
</dbReference>
<dbReference type="PROSITE" id="PS50082">
    <property type="entry name" value="WD_REPEATS_2"/>
    <property type="match status" value="2"/>
</dbReference>
<dbReference type="PANTHER" id="PTHR46200:SF1">
    <property type="entry name" value="GATOR COMPLEX PROTEIN WDR24"/>
    <property type="match status" value="1"/>
</dbReference>
<evidence type="ECO:0008006" key="10">
    <source>
        <dbReference type="Google" id="ProtNLM"/>
    </source>
</evidence>
<dbReference type="SMART" id="SM00320">
    <property type="entry name" value="WD40"/>
    <property type="match status" value="3"/>
</dbReference>
<keyword evidence="4" id="KW-0863">Zinc-finger</keyword>
<dbReference type="GO" id="GO:0008270">
    <property type="term" value="F:zinc ion binding"/>
    <property type="evidence" value="ECO:0007669"/>
    <property type="project" value="UniProtKB-KW"/>
</dbReference>
<dbReference type="InterPro" id="IPR001680">
    <property type="entry name" value="WD40_rpt"/>
</dbReference>
<dbReference type="GO" id="GO:1904263">
    <property type="term" value="P:positive regulation of TORC1 signaling"/>
    <property type="evidence" value="ECO:0007669"/>
    <property type="project" value="TreeGrafter"/>
</dbReference>